<dbReference type="SUPFAM" id="SSF48150">
    <property type="entry name" value="DNA-glycosylase"/>
    <property type="match status" value="1"/>
</dbReference>
<dbReference type="GO" id="GO:0008725">
    <property type="term" value="F:DNA-3-methyladenine glycosylase activity"/>
    <property type="evidence" value="ECO:0007669"/>
    <property type="project" value="UniProtKB-EC"/>
</dbReference>
<dbReference type="GO" id="GO:0006284">
    <property type="term" value="P:base-excision repair"/>
    <property type="evidence" value="ECO:0007669"/>
    <property type="project" value="InterPro"/>
</dbReference>
<dbReference type="PANTHER" id="PTHR30037:SF4">
    <property type="entry name" value="DNA-3-METHYLADENINE GLYCOSYLASE I"/>
    <property type="match status" value="1"/>
</dbReference>
<dbReference type="Pfam" id="PF03352">
    <property type="entry name" value="Adenine_glyco"/>
    <property type="match status" value="1"/>
</dbReference>
<evidence type="ECO:0000313" key="3">
    <source>
        <dbReference type="Proteomes" id="UP000070457"/>
    </source>
</evidence>
<dbReference type="InterPro" id="IPR005019">
    <property type="entry name" value="Adenine_glyco"/>
</dbReference>
<gene>
    <name evidence="2" type="primary">tag</name>
    <name evidence="2" type="ORF">TR69_WS6001000191</name>
</gene>
<feature type="binding site" evidence="1">
    <location>
        <position position="5"/>
    </location>
    <ligand>
        <name>Zn(2+)</name>
        <dbReference type="ChEBI" id="CHEBI:29105"/>
    </ligand>
</feature>
<dbReference type="Gene3D" id="1.10.340.30">
    <property type="entry name" value="Hypothetical protein, domain 2"/>
    <property type="match status" value="1"/>
</dbReference>
<feature type="binding site" evidence="1">
    <location>
        <position position="18"/>
    </location>
    <ligand>
        <name>Zn(2+)</name>
        <dbReference type="ChEBI" id="CHEBI:29105"/>
    </ligand>
</feature>
<dbReference type="GO" id="GO:0046872">
    <property type="term" value="F:metal ion binding"/>
    <property type="evidence" value="ECO:0007669"/>
    <property type="project" value="UniProtKB-KW"/>
</dbReference>
<reference evidence="2 3" key="1">
    <citation type="submission" date="2015-02" db="EMBL/GenBank/DDBJ databases">
        <title>Improved understanding of the partial-nitritation anammox process through 23 genomes representing the majority of the microbial community.</title>
        <authorList>
            <person name="Speth D.R."/>
            <person name="In T Zandt M."/>
            <person name="Guerrero Cruz S."/>
            <person name="Jetten M.S."/>
            <person name="Dutilh B.E."/>
        </authorList>
    </citation>
    <scope>NUCLEOTIDE SEQUENCE [LARGE SCALE GENOMIC DNA]</scope>
    <source>
        <strain evidence="2">OLB20</strain>
    </source>
</reference>
<organism evidence="2 3">
    <name type="scientific">candidate division WS6 bacterium OLB20</name>
    <dbReference type="NCBI Taxonomy" id="1617426"/>
    <lineage>
        <taxon>Bacteria</taxon>
        <taxon>Candidatus Dojkabacteria</taxon>
    </lineage>
</organism>
<dbReference type="PATRIC" id="fig|1617426.3.peg.186"/>
<feature type="binding site" evidence="1">
    <location>
        <position position="175"/>
    </location>
    <ligand>
        <name>Zn(2+)</name>
        <dbReference type="ChEBI" id="CHEBI:29105"/>
    </ligand>
</feature>
<keyword evidence="1" id="KW-0862">Zinc</keyword>
<sequence>MQYRCEWAQSDPLLVQYHDTEWGVPEHDDTRQFEFLSLEIMQAGLSWLTVLRKREGFRRVFYGFDVPRVAAMTDHDVERLLQDEGIIRNRMKIEAIINNARAVLHMQKQQTLAEFFWSYVNGVPLDSRIAMDEDVPASTPLSHRISKDLKAHKFRFTGPTIIYAHMQATGIVNDHEKRCFRHDQVHPH</sequence>
<keyword evidence="1" id="KW-0479">Metal-binding</keyword>
<evidence type="ECO:0000313" key="2">
    <source>
        <dbReference type="EMBL" id="KXK27316.1"/>
    </source>
</evidence>
<proteinExistence type="predicted"/>
<dbReference type="PANTHER" id="PTHR30037">
    <property type="entry name" value="DNA-3-METHYLADENINE GLYCOSYLASE 1"/>
    <property type="match status" value="1"/>
</dbReference>
<protein>
    <submittedName>
        <fullName evidence="2">DNA-3-methyladenine glycosylase 1</fullName>
        <ecNumber evidence="2">3.2.2.20</ecNumber>
    </submittedName>
</protein>
<dbReference type="STRING" id="1617426.TR69_WS6001000191"/>
<name>A0A136M0B5_9BACT</name>
<dbReference type="InterPro" id="IPR052891">
    <property type="entry name" value="DNA-3mA_glycosylase"/>
</dbReference>
<feature type="binding site" evidence="1">
    <location>
        <position position="179"/>
    </location>
    <ligand>
        <name>Zn(2+)</name>
        <dbReference type="ChEBI" id="CHEBI:29105"/>
    </ligand>
</feature>
<keyword evidence="2" id="KW-0378">Hydrolase</keyword>
<dbReference type="InterPro" id="IPR011257">
    <property type="entry name" value="DNA_glycosylase"/>
</dbReference>
<dbReference type="EMBL" id="JYNZ01000002">
    <property type="protein sequence ID" value="KXK27316.1"/>
    <property type="molecule type" value="Genomic_DNA"/>
</dbReference>
<keyword evidence="2" id="KW-0326">Glycosidase</keyword>
<comment type="caution">
    <text evidence="2">The sequence shown here is derived from an EMBL/GenBank/DDBJ whole genome shotgun (WGS) entry which is preliminary data.</text>
</comment>
<dbReference type="NCBIfam" id="TIGR00624">
    <property type="entry name" value="tag"/>
    <property type="match status" value="1"/>
</dbReference>
<accession>A0A136M0B5</accession>
<dbReference type="InterPro" id="IPR004597">
    <property type="entry name" value="Tag"/>
</dbReference>
<evidence type="ECO:0000256" key="1">
    <source>
        <dbReference type="PIRSR" id="PIRSR604597-1"/>
    </source>
</evidence>
<dbReference type="EC" id="3.2.2.20" evidence="2"/>
<dbReference type="Proteomes" id="UP000070457">
    <property type="component" value="Unassembled WGS sequence"/>
</dbReference>
<dbReference type="AlphaFoldDB" id="A0A136M0B5"/>